<keyword evidence="2" id="KW-1185">Reference proteome</keyword>
<reference evidence="1" key="1">
    <citation type="journal article" date="2014" name="Int. J. Syst. Evol. Microbiol.">
        <title>Complete genome sequence of Corynebacterium casei LMG S-19264T (=DSM 44701T), isolated from a smear-ripened cheese.</title>
        <authorList>
            <consortium name="US DOE Joint Genome Institute (JGI-PGF)"/>
            <person name="Walter F."/>
            <person name="Albersmeier A."/>
            <person name="Kalinowski J."/>
            <person name="Ruckert C."/>
        </authorList>
    </citation>
    <scope>NUCLEOTIDE SEQUENCE</scope>
    <source>
        <strain evidence="1">CGMCC 1.15360</strain>
    </source>
</reference>
<dbReference type="Pfam" id="PF13669">
    <property type="entry name" value="Glyoxalase_4"/>
    <property type="match status" value="1"/>
</dbReference>
<comment type="caution">
    <text evidence="1">The sequence shown here is derived from an EMBL/GenBank/DDBJ whole genome shotgun (WGS) entry which is preliminary data.</text>
</comment>
<protein>
    <submittedName>
        <fullName evidence="1">Glyoxalase</fullName>
    </submittedName>
</protein>
<dbReference type="OrthoDB" id="9792173at2"/>
<dbReference type="Gene3D" id="3.10.180.10">
    <property type="entry name" value="2,3-Dihydroxybiphenyl 1,2-Dioxygenase, domain 1"/>
    <property type="match status" value="1"/>
</dbReference>
<dbReference type="AlphaFoldDB" id="A0A917DZ00"/>
<name>A0A917DZ00_9SPHN</name>
<proteinExistence type="predicted"/>
<evidence type="ECO:0000313" key="1">
    <source>
        <dbReference type="EMBL" id="GGD80429.1"/>
    </source>
</evidence>
<gene>
    <name evidence="1" type="ORF">GCM10010990_32860</name>
</gene>
<evidence type="ECO:0000313" key="2">
    <source>
        <dbReference type="Proteomes" id="UP000612349"/>
    </source>
</evidence>
<dbReference type="EMBL" id="BMIP01000009">
    <property type="protein sequence ID" value="GGD80429.1"/>
    <property type="molecule type" value="Genomic_DNA"/>
</dbReference>
<dbReference type="SUPFAM" id="SSF54593">
    <property type="entry name" value="Glyoxalase/Bleomycin resistance protein/Dihydroxybiphenyl dioxygenase"/>
    <property type="match status" value="1"/>
</dbReference>
<sequence>MSRIFGPTRQLGIVVHDFMGTLRHWTEVQGIGPFFYFTDTPVEGFRLRGVKSEPPVLSIAFGYSGDLQIEIIHQHNAAPSMYREFLVSGREGLNHVSAFHDTAGYDAVYAQTIARHGAAWQEGAIGGVRFAYFETESTPGATICEISESGNPETAAIFAAMRDAARDWDGSDPIRPLVP</sequence>
<dbReference type="InterPro" id="IPR029068">
    <property type="entry name" value="Glyas_Bleomycin-R_OHBP_Dase"/>
</dbReference>
<dbReference type="Proteomes" id="UP000612349">
    <property type="component" value="Unassembled WGS sequence"/>
</dbReference>
<dbReference type="RefSeq" id="WP_066770793.1">
    <property type="nucleotide sequence ID" value="NZ_BMIP01000009.1"/>
</dbReference>
<organism evidence="1 2">
    <name type="scientific">Croceicoccus mobilis</name>
    <dbReference type="NCBI Taxonomy" id="1703339"/>
    <lineage>
        <taxon>Bacteria</taxon>
        <taxon>Pseudomonadati</taxon>
        <taxon>Pseudomonadota</taxon>
        <taxon>Alphaproteobacteria</taxon>
        <taxon>Sphingomonadales</taxon>
        <taxon>Erythrobacteraceae</taxon>
        <taxon>Croceicoccus</taxon>
    </lineage>
</organism>
<accession>A0A917DZ00</accession>
<reference evidence="1" key="2">
    <citation type="submission" date="2020-09" db="EMBL/GenBank/DDBJ databases">
        <authorList>
            <person name="Sun Q."/>
            <person name="Zhou Y."/>
        </authorList>
    </citation>
    <scope>NUCLEOTIDE SEQUENCE</scope>
    <source>
        <strain evidence="1">CGMCC 1.15360</strain>
    </source>
</reference>